<dbReference type="SUPFAM" id="SSF57701">
    <property type="entry name" value="Zn2/Cys6 DNA-binding domain"/>
    <property type="match status" value="1"/>
</dbReference>
<dbReference type="GO" id="GO:0008270">
    <property type="term" value="F:zinc ion binding"/>
    <property type="evidence" value="ECO:0007669"/>
    <property type="project" value="InterPro"/>
</dbReference>
<proteinExistence type="predicted"/>
<evidence type="ECO:0000313" key="5">
    <source>
        <dbReference type="Proteomes" id="UP001273166"/>
    </source>
</evidence>
<dbReference type="GeneID" id="87889435"/>
<organism evidence="4 5">
    <name type="scientific">Chaetomium strumarium</name>
    <dbReference type="NCBI Taxonomy" id="1170767"/>
    <lineage>
        <taxon>Eukaryota</taxon>
        <taxon>Fungi</taxon>
        <taxon>Dikarya</taxon>
        <taxon>Ascomycota</taxon>
        <taxon>Pezizomycotina</taxon>
        <taxon>Sordariomycetes</taxon>
        <taxon>Sordariomycetidae</taxon>
        <taxon>Sordariales</taxon>
        <taxon>Chaetomiaceae</taxon>
        <taxon>Chaetomium</taxon>
    </lineage>
</organism>
<dbReference type="Pfam" id="PF00172">
    <property type="entry name" value="Zn_clus"/>
    <property type="match status" value="1"/>
</dbReference>
<dbReference type="Gene3D" id="4.10.240.10">
    <property type="entry name" value="Zn(2)-C6 fungal-type DNA-binding domain"/>
    <property type="match status" value="1"/>
</dbReference>
<dbReference type="GO" id="GO:0000981">
    <property type="term" value="F:DNA-binding transcription factor activity, RNA polymerase II-specific"/>
    <property type="evidence" value="ECO:0007669"/>
    <property type="project" value="InterPro"/>
</dbReference>
<reference evidence="4" key="2">
    <citation type="submission" date="2023-06" db="EMBL/GenBank/DDBJ databases">
        <authorList>
            <consortium name="Lawrence Berkeley National Laboratory"/>
            <person name="Mondo S.J."/>
            <person name="Hensen N."/>
            <person name="Bonometti L."/>
            <person name="Westerberg I."/>
            <person name="Brannstrom I.O."/>
            <person name="Guillou S."/>
            <person name="Cros-Aarteil S."/>
            <person name="Calhoun S."/>
            <person name="Haridas S."/>
            <person name="Kuo A."/>
            <person name="Pangilinan J."/>
            <person name="Riley R."/>
            <person name="Labutti K."/>
            <person name="Andreopoulos B."/>
            <person name="Lipzen A."/>
            <person name="Chen C."/>
            <person name="Yanf M."/>
            <person name="Daum C."/>
            <person name="Ng V."/>
            <person name="Clum A."/>
            <person name="Steindorff A."/>
            <person name="Ohm R."/>
            <person name="Martin F."/>
            <person name="Silar P."/>
            <person name="Natvig D."/>
            <person name="Lalanne C."/>
            <person name="Gautier V."/>
            <person name="Ament-Velasquez S.L."/>
            <person name="Kruys A."/>
            <person name="Hutchinson M.I."/>
            <person name="Powell A.J."/>
            <person name="Barry K."/>
            <person name="Miller A.N."/>
            <person name="Grigoriev I.V."/>
            <person name="Debuchy R."/>
            <person name="Gladieux P."/>
            <person name="Thoren M.H."/>
            <person name="Johannesson H."/>
        </authorList>
    </citation>
    <scope>NUCLEOTIDE SEQUENCE</scope>
    <source>
        <strain evidence="4">CBS 333.67</strain>
    </source>
</reference>
<accession>A0AAJ0GKQ1</accession>
<dbReference type="SMART" id="SM00066">
    <property type="entry name" value="GAL4"/>
    <property type="match status" value="1"/>
</dbReference>
<dbReference type="EMBL" id="JAUDZG010000008">
    <property type="protein sequence ID" value="KAK3301718.1"/>
    <property type="molecule type" value="Genomic_DNA"/>
</dbReference>
<feature type="domain" description="Zn(2)-C6 fungal-type" evidence="3">
    <location>
        <begin position="90"/>
        <end position="120"/>
    </location>
</feature>
<evidence type="ECO:0000313" key="4">
    <source>
        <dbReference type="EMBL" id="KAK3301718.1"/>
    </source>
</evidence>
<comment type="caution">
    <text evidence="4">The sequence shown here is derived from an EMBL/GenBank/DDBJ whole genome shotgun (WGS) entry which is preliminary data.</text>
</comment>
<dbReference type="PROSITE" id="PS00463">
    <property type="entry name" value="ZN2_CY6_FUNGAL_1"/>
    <property type="match status" value="1"/>
</dbReference>
<dbReference type="RefSeq" id="XP_062717498.1">
    <property type="nucleotide sequence ID" value="XM_062870606.1"/>
</dbReference>
<keyword evidence="1" id="KW-0539">Nucleus</keyword>
<feature type="compositionally biased region" description="Basic residues" evidence="2">
    <location>
        <begin position="24"/>
        <end position="35"/>
    </location>
</feature>
<name>A0AAJ0GKQ1_9PEZI</name>
<dbReference type="AlphaFoldDB" id="A0AAJ0GKQ1"/>
<evidence type="ECO:0000256" key="2">
    <source>
        <dbReference type="SAM" id="MobiDB-lite"/>
    </source>
</evidence>
<keyword evidence="5" id="KW-1185">Reference proteome</keyword>
<sequence length="530" mass="58941">PAVNVETRQRERGISPAKPFFRLPPKKPAKARKKSASNPQYAPAIFVLATRHRILALLTSETSYPFSMASLSGYPSTSTAAPMRSRRQRTCIPCAKAKRRCDKTIPCCIRCVDRGVSCIYKPRRGVYATMDNPGAAGEATIISTQGGKSTETAVPQDSSSAAADATVAADYRWFLSPPSWVPQHGLCAEEPALGEETLPHFINKLKSWAETWVREGHSPLMHRELYRSWMPAGARQAALRIMEERCSRLIQSQPVPLQQVCSNSDNLSPCILVDTLAHLARTQALFVYQLIRLFDGDIRARAQAECHMDILDAWAIQMLDSARLDCILQHTTQDDSPELTQLPMTVFNDITSTGSIPGQPRTTTANNPLNPDPNLAQSQNPFALPHGSEMQPPLLWRTWVTAESIRRIYLAATFMQSVYRTLKQGWSACPGGAAFTALSGLWDAKSGFEWMGILRDTRMCHTMEGTSSTTGTSKEGDVARGLSPWVMVQSLEAWKILRQGRWEEVDEFARGVLEISYGVERVEGWRFERG</sequence>
<feature type="non-terminal residue" evidence="4">
    <location>
        <position position="1"/>
    </location>
</feature>
<dbReference type="Proteomes" id="UP001273166">
    <property type="component" value="Unassembled WGS sequence"/>
</dbReference>
<reference evidence="4" key="1">
    <citation type="journal article" date="2023" name="Mol. Phylogenet. Evol.">
        <title>Genome-scale phylogeny and comparative genomics of the fungal order Sordariales.</title>
        <authorList>
            <person name="Hensen N."/>
            <person name="Bonometti L."/>
            <person name="Westerberg I."/>
            <person name="Brannstrom I.O."/>
            <person name="Guillou S."/>
            <person name="Cros-Aarteil S."/>
            <person name="Calhoun S."/>
            <person name="Haridas S."/>
            <person name="Kuo A."/>
            <person name="Mondo S."/>
            <person name="Pangilinan J."/>
            <person name="Riley R."/>
            <person name="LaButti K."/>
            <person name="Andreopoulos B."/>
            <person name="Lipzen A."/>
            <person name="Chen C."/>
            <person name="Yan M."/>
            <person name="Daum C."/>
            <person name="Ng V."/>
            <person name="Clum A."/>
            <person name="Steindorff A."/>
            <person name="Ohm R.A."/>
            <person name="Martin F."/>
            <person name="Silar P."/>
            <person name="Natvig D.O."/>
            <person name="Lalanne C."/>
            <person name="Gautier V."/>
            <person name="Ament-Velasquez S.L."/>
            <person name="Kruys A."/>
            <person name="Hutchinson M.I."/>
            <person name="Powell A.J."/>
            <person name="Barry K."/>
            <person name="Miller A.N."/>
            <person name="Grigoriev I.V."/>
            <person name="Debuchy R."/>
            <person name="Gladieux P."/>
            <person name="Hiltunen Thoren M."/>
            <person name="Johannesson H."/>
        </authorList>
    </citation>
    <scope>NUCLEOTIDE SEQUENCE</scope>
    <source>
        <strain evidence="4">CBS 333.67</strain>
    </source>
</reference>
<evidence type="ECO:0000256" key="1">
    <source>
        <dbReference type="ARBA" id="ARBA00023242"/>
    </source>
</evidence>
<feature type="region of interest" description="Disordered" evidence="2">
    <location>
        <begin position="1"/>
        <end position="36"/>
    </location>
</feature>
<dbReference type="InterPro" id="IPR036864">
    <property type="entry name" value="Zn2-C6_fun-type_DNA-bd_sf"/>
</dbReference>
<evidence type="ECO:0000259" key="3">
    <source>
        <dbReference type="PROSITE" id="PS50048"/>
    </source>
</evidence>
<protein>
    <recommendedName>
        <fullName evidence="3">Zn(2)-C6 fungal-type domain-containing protein</fullName>
    </recommendedName>
</protein>
<dbReference type="InterPro" id="IPR001138">
    <property type="entry name" value="Zn2Cys6_DnaBD"/>
</dbReference>
<dbReference type="CDD" id="cd00067">
    <property type="entry name" value="GAL4"/>
    <property type="match status" value="1"/>
</dbReference>
<dbReference type="PROSITE" id="PS50048">
    <property type="entry name" value="ZN2_CY6_FUNGAL_2"/>
    <property type="match status" value="1"/>
</dbReference>
<gene>
    <name evidence="4" type="ORF">B0T15DRAFT_563203</name>
</gene>